<dbReference type="PANTHER" id="PTHR12558">
    <property type="entry name" value="CELL DIVISION CYCLE 16,23,27"/>
    <property type="match status" value="1"/>
</dbReference>
<dbReference type="EMBL" id="JACHGW010000003">
    <property type="protein sequence ID" value="MBB6052075.1"/>
    <property type="molecule type" value="Genomic_DNA"/>
</dbReference>
<dbReference type="GO" id="GO:0042802">
    <property type="term" value="F:identical protein binding"/>
    <property type="evidence" value="ECO:0007669"/>
    <property type="project" value="InterPro"/>
</dbReference>
<dbReference type="RefSeq" id="WP_184200322.1">
    <property type="nucleotide sequence ID" value="NZ_JACHGW010000003.1"/>
</dbReference>
<keyword evidence="3" id="KW-1185">Reference proteome</keyword>
<dbReference type="InterPro" id="IPR011717">
    <property type="entry name" value="TPR-4"/>
</dbReference>
<proteinExistence type="predicted"/>
<dbReference type="PANTHER" id="PTHR12558:SF13">
    <property type="entry name" value="CELL DIVISION CYCLE PROTEIN 27 HOMOLOG"/>
    <property type="match status" value="1"/>
</dbReference>
<dbReference type="PROSITE" id="PS50005">
    <property type="entry name" value="TPR"/>
    <property type="match status" value="2"/>
</dbReference>
<dbReference type="InterPro" id="IPR019734">
    <property type="entry name" value="TPR_rpt"/>
</dbReference>
<dbReference type="InterPro" id="IPR011990">
    <property type="entry name" value="TPR-like_helical_dom_sf"/>
</dbReference>
<reference evidence="2 3" key="1">
    <citation type="submission" date="2020-08" db="EMBL/GenBank/DDBJ databases">
        <title>Genomic Encyclopedia of Type Strains, Phase IV (KMG-IV): sequencing the most valuable type-strain genomes for metagenomic binning, comparative biology and taxonomic classification.</title>
        <authorList>
            <person name="Goeker M."/>
        </authorList>
    </citation>
    <scope>NUCLEOTIDE SEQUENCE [LARGE SCALE GENOMIC DNA]</scope>
    <source>
        <strain evidence="2 3">DSM 23562</strain>
    </source>
</reference>
<sequence length="532" mass="57654">MSWQVPQKTAEPRMASLERIRQGDKSLREGRLDQALTHYFYAKEADPGSLMAHWCLGVTLSAQRRASLAIKEYREATRIAEDDLITALLLQGALQENEEPGAAQQVYLDSVRRFSLKGKPGLDASGSIQRLQEALQKLPESPILTLLLGDAYQVSLRFEDAGRAYRRASALAPSWPKPQINLGLSYLAQGKASQAVEALDNALKFEPANPRALLALGDAQLQAGNNAGALKVYNKLTNIDSVAVPAATGVARASMALGQASVAVSSLKSARQRAPRDPAPAAALGDIQMKTGNYAEATESYASALKLSEEGGLFSARSSLQRALAEAQLAAKRPGDAQQTLQKALVADPENEALWRRLLAKSLIEQNDRPNAEQELKRALLNERVLYPKDTLELIAAEGWTEKFIASFRADLQGARTGVRSTSAGQAGVVISSMPISKEGEIVALSGLAHLLRFTSSVREEVSMRRELVRLRGSGADYFLLAQAQERLGEYPDARASYGQAVRKGDLPRAIQDLSLDRVRKLANLPRGQDGP</sequence>
<evidence type="ECO:0000313" key="2">
    <source>
        <dbReference type="EMBL" id="MBB6052075.1"/>
    </source>
</evidence>
<evidence type="ECO:0000256" key="1">
    <source>
        <dbReference type="PROSITE-ProRule" id="PRU00339"/>
    </source>
</evidence>
<dbReference type="Gene3D" id="1.25.40.10">
    <property type="entry name" value="Tetratricopeptide repeat domain"/>
    <property type="match status" value="2"/>
</dbReference>
<protein>
    <submittedName>
        <fullName evidence="2">Tetratricopeptide (TPR) repeat protein</fullName>
    </submittedName>
</protein>
<evidence type="ECO:0000313" key="3">
    <source>
        <dbReference type="Proteomes" id="UP000520814"/>
    </source>
</evidence>
<dbReference type="SMART" id="SM00028">
    <property type="entry name" value="TPR"/>
    <property type="match status" value="8"/>
</dbReference>
<feature type="repeat" description="TPR" evidence="1">
    <location>
        <begin position="278"/>
        <end position="311"/>
    </location>
</feature>
<accession>A0A7W9STF9</accession>
<dbReference type="SUPFAM" id="SSF48452">
    <property type="entry name" value="TPR-like"/>
    <property type="match status" value="2"/>
</dbReference>
<dbReference type="Pfam" id="PF13432">
    <property type="entry name" value="TPR_16"/>
    <property type="match status" value="1"/>
</dbReference>
<keyword evidence="1" id="KW-0802">TPR repeat</keyword>
<dbReference type="Pfam" id="PF07721">
    <property type="entry name" value="TPR_4"/>
    <property type="match status" value="1"/>
</dbReference>
<feature type="repeat" description="TPR" evidence="1">
    <location>
        <begin position="176"/>
        <end position="209"/>
    </location>
</feature>
<gene>
    <name evidence="2" type="ORF">HNQ39_003885</name>
</gene>
<comment type="caution">
    <text evidence="2">The sequence shown here is derived from an EMBL/GenBank/DDBJ whole genome shotgun (WGS) entry which is preliminary data.</text>
</comment>
<dbReference type="Proteomes" id="UP000520814">
    <property type="component" value="Unassembled WGS sequence"/>
</dbReference>
<name>A0A7W9STF9_ARMRO</name>
<dbReference type="AlphaFoldDB" id="A0A7W9STF9"/>
<dbReference type="Pfam" id="PF14559">
    <property type="entry name" value="TPR_19"/>
    <property type="match status" value="1"/>
</dbReference>
<organism evidence="2 3">
    <name type="scientific">Armatimonas rosea</name>
    <dbReference type="NCBI Taxonomy" id="685828"/>
    <lineage>
        <taxon>Bacteria</taxon>
        <taxon>Bacillati</taxon>
        <taxon>Armatimonadota</taxon>
        <taxon>Armatimonadia</taxon>
        <taxon>Armatimonadales</taxon>
        <taxon>Armatimonadaceae</taxon>
        <taxon>Armatimonas</taxon>
    </lineage>
</organism>